<dbReference type="GO" id="GO:0019076">
    <property type="term" value="P:viral release from host cell"/>
    <property type="evidence" value="ECO:0007669"/>
    <property type="project" value="InterPro"/>
</dbReference>
<feature type="domain" description="Baseplate structural protein Gp9/Gp10 N-terminal" evidence="1">
    <location>
        <begin position="7"/>
        <end position="184"/>
    </location>
</feature>
<dbReference type="Pfam" id="PF07880">
    <property type="entry name" value="T4_gp9_10_N"/>
    <property type="match status" value="2"/>
</dbReference>
<feature type="domain" description="Baseplate structural protein Gp10 C-terminal" evidence="2">
    <location>
        <begin position="872"/>
        <end position="1024"/>
    </location>
</feature>
<dbReference type="KEGG" id="vg:10323360"/>
<dbReference type="Gene3D" id="2.60.120.640">
    <property type="entry name" value="gp9"/>
    <property type="match status" value="2"/>
</dbReference>
<dbReference type="Pfam" id="PF21939">
    <property type="entry name" value="Gp10_C"/>
    <property type="match status" value="1"/>
</dbReference>
<dbReference type="InterPro" id="IPR027412">
    <property type="entry name" value="Gp9_C_dom_sf"/>
</dbReference>
<feature type="domain" description="Baseplate structural protein Gp9/Gp10 N-terminal" evidence="1">
    <location>
        <begin position="313"/>
        <end position="456"/>
    </location>
</feature>
<dbReference type="InterPro" id="IPR053827">
    <property type="entry name" value="Gp10_C"/>
</dbReference>
<accession>E5DRT4</accession>
<dbReference type="Proteomes" id="UP000008727">
    <property type="component" value="Segment"/>
</dbReference>
<evidence type="ECO:0000259" key="3">
    <source>
        <dbReference type="Pfam" id="PF22670"/>
    </source>
</evidence>
<name>E5DRT4_9CAUD</name>
<dbReference type="Gene3D" id="2.60.40.1680">
    <property type="entry name" value="4-oxalocrotonate tautomerase-like"/>
    <property type="match status" value="1"/>
</dbReference>
<gene>
    <name evidence="4" type="primary">9plus10</name>
    <name evidence="4" type="ORF">65p100</name>
</gene>
<dbReference type="EMBL" id="GU459069">
    <property type="protein sequence ID" value="ADQ53108.1"/>
    <property type="molecule type" value="Genomic_DNA"/>
</dbReference>
<dbReference type="GeneID" id="10323360"/>
<evidence type="ECO:0000313" key="5">
    <source>
        <dbReference type="Proteomes" id="UP000008727"/>
    </source>
</evidence>
<proteinExistence type="predicted"/>
<evidence type="ECO:0000259" key="2">
    <source>
        <dbReference type="Pfam" id="PF21939"/>
    </source>
</evidence>
<evidence type="ECO:0000313" key="4">
    <source>
        <dbReference type="EMBL" id="ADQ53108.1"/>
    </source>
</evidence>
<keyword evidence="5" id="KW-1185">Reference proteome</keyword>
<dbReference type="SUPFAM" id="SSF50017">
    <property type="entry name" value="gp9"/>
    <property type="match status" value="2"/>
</dbReference>
<dbReference type="RefSeq" id="YP_004300937.1">
    <property type="nucleotide sequence ID" value="NC_015251.1"/>
</dbReference>
<dbReference type="Gene3D" id="1.20.5.960">
    <property type="entry name" value="Bacteriophage t4 gene product 9 (gp9)"/>
    <property type="match status" value="2"/>
</dbReference>
<sequence>MSIQKPKELIDTGIRGQEGTGDTLFDGGEKLNADLNSMWNVFGDYRIGKTSGFGNRVQTLHGTGYYQKHTRAYYAGSEQPSGNPVDFGSMHDISVTRDGAGDITINLPAGSGHAGECIELVNTDGSVGFGTGREVIIKTTGTGDSIGSLGNRMVINRTNFRIRLWVTEGSPAGSKWNYKLDSMFGDSATSYAANILNIAAGAQRNVVLFNKAQYNVVKHMLFVTQRGASVHQESCETLLMVNNTSNTDTNVYSTEYARIRTRTPSKPEDNLLFDATYSITGSSVILTVTNISQTAIDVYVKSIDAIGGIITMKQQIIIGNRVDDGTGDYLRKGGQKTNDNFNELYYNLGDGNIPHAAGAWKPYSDHTKPLKAVMGQAWVINTTTGRITVELPLGTVADYGNVVRIRDVNGTWGSNPVLLIPAGFNTVKGGSGTHRLDKNRMDVELVYCSPGNWEYVSSKFVDDIKSGDVSTVAKREYIATEGQTDFSDIFPSGYNPAAVNVYKRGNILYYGADYGPESNYGSIVGVNPAPQSNIVVTPKKLDNTKYGYTKGVASSVLTGKVENIEITKFYIDDTKNLSYILFDLNKTPLNQNFLKVTFNGKDYIFKQSPSSKEYVSTGVVPEIVAAFKGTANVTLKVGVSKITALDGYTIRLDKPCEAGDVVIVETFLDGLATYRSSYETATIRVYSNKLTPIDYVSETGRRYVGDLSSKYRFTITEFGFQPNETFNPNTLELLVNGRQLVKSGSADIPFFICEGADAITEESCIGSGGVWVPSGVDYSPVPDSAGMMRDIVINDELEHEDVVTIRWFNNDIGSLLELDEILGETDERYIASSPVNITGKIMYSDPFRPGPTTVIPDPNDQIGVKVSTVSMLFDMFHPIGTIYENADNPNNPQSYMGMGVWVRYAEGMTVAGWNSQNMNDPLYGLNNNDLDLNGNPRHSAGGTIGSNEIVILAENTPGTKSTEKSLISDPDGDILVGGCQYDPDEEGPGYKKYREDYVLTRPSATVNPIQIVQPTITAHRWLRVEYDKYL</sequence>
<protein>
    <submittedName>
        <fullName evidence="4">Gp9plus10 baseplate wedge tail fiber connector and baseplate wedge subunit and tail pin</fullName>
    </submittedName>
</protein>
<dbReference type="InterPro" id="IPR036240">
    <property type="entry name" value="Gp9-like_sf"/>
</dbReference>
<dbReference type="InterPro" id="IPR008987">
    <property type="entry name" value="Baseplate_struct_prot_Gp9/10_N"/>
</dbReference>
<dbReference type="Pfam" id="PF22670">
    <property type="entry name" value="Gp10_D3"/>
    <property type="match status" value="1"/>
</dbReference>
<feature type="domain" description="Baseplate wedge protein gp10" evidence="3">
    <location>
        <begin position="691"/>
        <end position="810"/>
    </location>
</feature>
<dbReference type="InterPro" id="IPR054430">
    <property type="entry name" value="Gp10_D3"/>
</dbReference>
<evidence type="ECO:0000259" key="1">
    <source>
        <dbReference type="Pfam" id="PF07880"/>
    </source>
</evidence>
<dbReference type="InterPro" id="IPR027411">
    <property type="entry name" value="Gp9/Gp10_mid_dom_sf"/>
</dbReference>
<organism evidence="4 5">
    <name type="scientific">Aeromonas phage 65</name>
    <dbReference type="NCBI Taxonomy" id="2919549"/>
    <lineage>
        <taxon>Viruses</taxon>
        <taxon>Duplodnaviria</taxon>
        <taxon>Heunggongvirae</taxon>
        <taxon>Uroviricota</taxon>
        <taxon>Caudoviricetes</taxon>
        <taxon>Pantevenvirales</taxon>
        <taxon>Straboviridae</taxon>
        <taxon>Emmerichvirinae</taxon>
        <taxon>Ishigurovirus</taxon>
        <taxon>Ishigurovirus osborne</taxon>
    </lineage>
</organism>
<reference evidence="4 5" key="1">
    <citation type="journal article" date="2010" name="Virol. J.">
        <title>Genomes of the T4-related bacteriophages as windows on microbial genome evolution.</title>
        <authorList>
            <person name="Petrov V.M."/>
            <person name="Ratnayaka S."/>
            <person name="Nolan J.M."/>
            <person name="Miller E.S."/>
            <person name="Karam J.D."/>
        </authorList>
    </citation>
    <scope>NUCLEOTIDE SEQUENCE [LARGE SCALE GENOMIC DNA]</scope>
</reference>